<dbReference type="Proteomes" id="UP000233556">
    <property type="component" value="Unassembled WGS sequence"/>
</dbReference>
<feature type="domain" description="Reverse transcriptase" evidence="1">
    <location>
        <begin position="115"/>
        <end position="194"/>
    </location>
</feature>
<gene>
    <name evidence="2" type="ORF">llap_4270</name>
</gene>
<organism evidence="2 3">
    <name type="scientific">Limosa lapponica baueri</name>
    <dbReference type="NCBI Taxonomy" id="1758121"/>
    <lineage>
        <taxon>Eukaryota</taxon>
        <taxon>Metazoa</taxon>
        <taxon>Chordata</taxon>
        <taxon>Craniata</taxon>
        <taxon>Vertebrata</taxon>
        <taxon>Euteleostomi</taxon>
        <taxon>Archelosauria</taxon>
        <taxon>Archosauria</taxon>
        <taxon>Dinosauria</taxon>
        <taxon>Saurischia</taxon>
        <taxon>Theropoda</taxon>
        <taxon>Coelurosauria</taxon>
        <taxon>Aves</taxon>
        <taxon>Neognathae</taxon>
        <taxon>Neoaves</taxon>
        <taxon>Charadriiformes</taxon>
        <taxon>Scolopacidae</taxon>
        <taxon>Limosa</taxon>
    </lineage>
</organism>
<reference evidence="3" key="1">
    <citation type="submission" date="2017-11" db="EMBL/GenBank/DDBJ databases">
        <authorList>
            <person name="Lima N.C."/>
            <person name="Parody-Merino A.M."/>
            <person name="Battley P.F."/>
            <person name="Fidler A.E."/>
            <person name="Prosdocimi F."/>
        </authorList>
    </citation>
    <scope>NUCLEOTIDE SEQUENCE [LARGE SCALE GENOMIC DNA]</scope>
</reference>
<reference evidence="3" key="2">
    <citation type="submission" date="2017-12" db="EMBL/GenBank/DDBJ databases">
        <title>Genome sequence of the Bar-tailed Godwit (Limosa lapponica baueri).</title>
        <authorList>
            <person name="Lima N.C.B."/>
            <person name="Parody-Merino A.M."/>
            <person name="Battley P.F."/>
            <person name="Fidler A.E."/>
            <person name="Prosdocimi F."/>
        </authorList>
    </citation>
    <scope>NUCLEOTIDE SEQUENCE [LARGE SCALE GENOMIC DNA]</scope>
</reference>
<evidence type="ECO:0000313" key="3">
    <source>
        <dbReference type="Proteomes" id="UP000233556"/>
    </source>
</evidence>
<accession>A0A2I0UHB3</accession>
<evidence type="ECO:0000313" key="2">
    <source>
        <dbReference type="EMBL" id="PKU45447.1"/>
    </source>
</evidence>
<dbReference type="AlphaFoldDB" id="A0A2I0UHB3"/>
<dbReference type="PANTHER" id="PTHR33332">
    <property type="entry name" value="REVERSE TRANSCRIPTASE DOMAIN-CONTAINING PROTEIN"/>
    <property type="match status" value="1"/>
</dbReference>
<proteinExistence type="predicted"/>
<name>A0A2I0UHB3_LIMLA</name>
<keyword evidence="3" id="KW-1185">Reference proteome</keyword>
<sequence length="209" mass="22812">MGAQGIFSCASPVRDGAKEVFSVGRPQVTGSSSYTTTYVDPPVAEESAASCKGSTHIGPEGVHPRAQSVWHCSPSPGQTGNAQSGWVVCEKGRKLAHGPMQRVVISGFYSGWWPVTSEVSQTLIPGPMLFNIFINYLHDGTANTLTKFADDTKLGSEVDMLEGRAILQRDLDRLEKWASKNCMKFNEDKCEVLHMGHHNERAQYRPGSV</sequence>
<dbReference type="OrthoDB" id="416454at2759"/>
<dbReference type="InterPro" id="IPR000477">
    <property type="entry name" value="RT_dom"/>
</dbReference>
<protein>
    <recommendedName>
        <fullName evidence="1">Reverse transcriptase domain-containing protein</fullName>
    </recommendedName>
</protein>
<evidence type="ECO:0000259" key="1">
    <source>
        <dbReference type="Pfam" id="PF00078"/>
    </source>
</evidence>
<dbReference type="EMBL" id="KZ505760">
    <property type="protein sequence ID" value="PKU45447.1"/>
    <property type="molecule type" value="Genomic_DNA"/>
</dbReference>
<dbReference type="Pfam" id="PF00078">
    <property type="entry name" value="RVT_1"/>
    <property type="match status" value="1"/>
</dbReference>